<gene>
    <name evidence="2" type="ORF">V1351_00040</name>
</gene>
<evidence type="ECO:0000259" key="1">
    <source>
        <dbReference type="Pfam" id="PF13751"/>
    </source>
</evidence>
<keyword evidence="3" id="KW-1185">Reference proteome</keyword>
<protein>
    <submittedName>
        <fullName evidence="2">Transposase</fullName>
    </submittedName>
</protein>
<proteinExistence type="predicted"/>
<dbReference type="Pfam" id="PF13751">
    <property type="entry name" value="DDE_Tnp_1_6"/>
    <property type="match status" value="1"/>
</dbReference>
<sequence>MDIHPNDHGATLHTEHGYLMVDGWPHCPSMPAELKVISRPTRFSVPKPPDSDSKARPRPEVLALNAQHQKELDNFSAKIADRRQYRFEKNGKAASGAQRYVCPARAGKIVCSQCPLSQLHPEAASKPQMTPPEGKVLSACANETMSLKSEVGLKLRQRLYWGSPEWISEYSQRTRVEGSFGRMKHFSTGGVRRGWIRQMGLVKTGLALVLAVATVNLTQLLLWSQRTGNTSDPLTTMDTTSYGFVELDEHGQPLLENPPPPPKP</sequence>
<reference evidence="2 3" key="1">
    <citation type="submission" date="2024-02" db="EMBL/GenBank/DDBJ databases">
        <title>Janibacter sp. nov., isolated from gut of marine sandworm.</title>
        <authorList>
            <person name="Kim B."/>
            <person name="Jun M.O."/>
            <person name="Shin N.-R."/>
        </authorList>
    </citation>
    <scope>NUCLEOTIDE SEQUENCE [LARGE SCALE GENOMIC DNA]</scope>
    <source>
        <strain evidence="2 3">A1S7</strain>
    </source>
</reference>
<evidence type="ECO:0000313" key="2">
    <source>
        <dbReference type="EMBL" id="WXB76480.1"/>
    </source>
</evidence>
<feature type="domain" description="Transposase DDE" evidence="1">
    <location>
        <begin position="142"/>
        <end position="220"/>
    </location>
</feature>
<accession>A0ABZ2MHC7</accession>
<dbReference type="Proteomes" id="UP001382727">
    <property type="component" value="Chromosome"/>
</dbReference>
<name>A0ABZ2MHC7_9MICO</name>
<evidence type="ECO:0000313" key="3">
    <source>
        <dbReference type="Proteomes" id="UP001382727"/>
    </source>
</evidence>
<dbReference type="EMBL" id="CP144913">
    <property type="protein sequence ID" value="WXB76480.1"/>
    <property type="molecule type" value="Genomic_DNA"/>
</dbReference>
<dbReference type="InterPro" id="IPR025668">
    <property type="entry name" value="Tnp_DDE_dom"/>
</dbReference>
<dbReference type="RefSeq" id="WP_338749496.1">
    <property type="nucleotide sequence ID" value="NZ_CP144913.1"/>
</dbReference>
<organism evidence="2 3">
    <name type="scientific">Janibacter alittae</name>
    <dbReference type="NCBI Taxonomy" id="3115209"/>
    <lineage>
        <taxon>Bacteria</taxon>
        <taxon>Bacillati</taxon>
        <taxon>Actinomycetota</taxon>
        <taxon>Actinomycetes</taxon>
        <taxon>Micrococcales</taxon>
        <taxon>Intrasporangiaceae</taxon>
        <taxon>Janibacter</taxon>
    </lineage>
</organism>